<evidence type="ECO:0000313" key="14">
    <source>
        <dbReference type="EMBL" id="SUO93360.1"/>
    </source>
</evidence>
<feature type="transmembrane region" description="Helical" evidence="12">
    <location>
        <begin position="71"/>
        <end position="91"/>
    </location>
</feature>
<dbReference type="Gene3D" id="6.10.140.1330">
    <property type="match status" value="1"/>
</dbReference>
<keyword evidence="4" id="KW-0050">Antiport</keyword>
<keyword evidence="10 12" id="KW-0472">Membrane</keyword>
<evidence type="ECO:0000259" key="13">
    <source>
        <dbReference type="Pfam" id="PF00999"/>
    </source>
</evidence>
<dbReference type="PANTHER" id="PTHR10110">
    <property type="entry name" value="SODIUM/HYDROGEN EXCHANGER"/>
    <property type="match status" value="1"/>
</dbReference>
<keyword evidence="5" id="KW-1003">Cell membrane</keyword>
<evidence type="ECO:0000256" key="6">
    <source>
        <dbReference type="ARBA" id="ARBA00022692"/>
    </source>
</evidence>
<feature type="transmembrane region" description="Helical" evidence="12">
    <location>
        <begin position="208"/>
        <end position="225"/>
    </location>
</feature>
<evidence type="ECO:0000256" key="2">
    <source>
        <dbReference type="ARBA" id="ARBA00007367"/>
    </source>
</evidence>
<protein>
    <submittedName>
        <fullName evidence="14">Potassium/proton antiporter</fullName>
    </submittedName>
</protein>
<dbReference type="GO" id="GO:0098719">
    <property type="term" value="P:sodium ion import across plasma membrane"/>
    <property type="evidence" value="ECO:0007669"/>
    <property type="project" value="TreeGrafter"/>
</dbReference>
<dbReference type="InterPro" id="IPR006153">
    <property type="entry name" value="Cation/H_exchanger_TM"/>
</dbReference>
<feature type="transmembrane region" description="Helical" evidence="12">
    <location>
        <begin position="31"/>
        <end position="51"/>
    </location>
</feature>
<reference evidence="14 15" key="1">
    <citation type="submission" date="2018-06" db="EMBL/GenBank/DDBJ databases">
        <authorList>
            <consortium name="Pathogen Informatics"/>
            <person name="Doyle S."/>
        </authorList>
    </citation>
    <scope>NUCLEOTIDE SEQUENCE [LARGE SCALE GENOMIC DNA]</scope>
    <source>
        <strain evidence="14 15">NCTC13337</strain>
    </source>
</reference>
<feature type="transmembrane region" description="Helical" evidence="12">
    <location>
        <begin position="129"/>
        <end position="154"/>
    </location>
</feature>
<proteinExistence type="inferred from homology"/>
<comment type="subcellular location">
    <subcellularLocation>
        <location evidence="1">Cell membrane</location>
        <topology evidence="1">Multi-pass membrane protein</topology>
    </subcellularLocation>
</comment>
<evidence type="ECO:0000256" key="11">
    <source>
        <dbReference type="ARBA" id="ARBA00023201"/>
    </source>
</evidence>
<dbReference type="OrthoDB" id="9774146at2"/>
<evidence type="ECO:0000313" key="15">
    <source>
        <dbReference type="Proteomes" id="UP000254601"/>
    </source>
</evidence>
<dbReference type="GO" id="GO:0005886">
    <property type="term" value="C:plasma membrane"/>
    <property type="evidence" value="ECO:0007669"/>
    <property type="project" value="UniProtKB-SubCell"/>
</dbReference>
<keyword evidence="6 12" id="KW-0812">Transmembrane</keyword>
<evidence type="ECO:0000256" key="7">
    <source>
        <dbReference type="ARBA" id="ARBA00022989"/>
    </source>
</evidence>
<evidence type="ECO:0000256" key="8">
    <source>
        <dbReference type="ARBA" id="ARBA00023053"/>
    </source>
</evidence>
<organism evidence="14 15">
    <name type="scientific">Suttonella ornithocola</name>
    <dbReference type="NCBI Taxonomy" id="279832"/>
    <lineage>
        <taxon>Bacteria</taxon>
        <taxon>Pseudomonadati</taxon>
        <taxon>Pseudomonadota</taxon>
        <taxon>Gammaproteobacteria</taxon>
        <taxon>Cardiobacteriales</taxon>
        <taxon>Cardiobacteriaceae</taxon>
        <taxon>Suttonella</taxon>
    </lineage>
</organism>
<keyword evidence="8" id="KW-0915">Sodium</keyword>
<gene>
    <name evidence="14" type="ORF">NCTC13337_00192</name>
</gene>
<feature type="domain" description="Cation/H+ exchanger transmembrane" evidence="13">
    <location>
        <begin position="13"/>
        <end position="407"/>
    </location>
</feature>
<dbReference type="RefSeq" id="WP_072575470.1">
    <property type="nucleotide sequence ID" value="NZ_LWHB01000007.1"/>
</dbReference>
<evidence type="ECO:0000256" key="9">
    <source>
        <dbReference type="ARBA" id="ARBA00023065"/>
    </source>
</evidence>
<evidence type="ECO:0000256" key="4">
    <source>
        <dbReference type="ARBA" id="ARBA00022449"/>
    </source>
</evidence>
<dbReference type="Pfam" id="PF00999">
    <property type="entry name" value="Na_H_Exchanger"/>
    <property type="match status" value="1"/>
</dbReference>
<keyword evidence="11" id="KW-0739">Sodium transport</keyword>
<feature type="transmembrane region" description="Helical" evidence="12">
    <location>
        <begin position="382"/>
        <end position="402"/>
    </location>
</feature>
<name>A0A380ML44_9GAMM</name>
<dbReference type="PANTHER" id="PTHR10110:SF195">
    <property type="entry name" value="NA(+)_H(+) ANTIPORTER NHAS2"/>
    <property type="match status" value="1"/>
</dbReference>
<feature type="transmembrane region" description="Helical" evidence="12">
    <location>
        <begin position="291"/>
        <end position="311"/>
    </location>
</feature>
<feature type="transmembrane region" description="Helical" evidence="12">
    <location>
        <begin position="317"/>
        <end position="335"/>
    </location>
</feature>
<evidence type="ECO:0000256" key="10">
    <source>
        <dbReference type="ARBA" id="ARBA00023136"/>
    </source>
</evidence>
<feature type="transmembrane region" description="Helical" evidence="12">
    <location>
        <begin position="232"/>
        <end position="249"/>
    </location>
</feature>
<dbReference type="GO" id="GO:0015386">
    <property type="term" value="F:potassium:proton antiporter activity"/>
    <property type="evidence" value="ECO:0007669"/>
    <property type="project" value="TreeGrafter"/>
</dbReference>
<dbReference type="Proteomes" id="UP000254601">
    <property type="component" value="Unassembled WGS sequence"/>
</dbReference>
<feature type="transmembrane region" description="Helical" evidence="12">
    <location>
        <begin position="98"/>
        <end position="123"/>
    </location>
</feature>
<sequence>MSLIDIIAIFLSLTAAFAYINHRFIGLPTTIGVMFISLLLSLLLIILHRFGITAPAQFEKTLLQHIDFTELLMDGMLSLLLFAGAMHVKLADLRDYKLWVGALAIIGTLVSAGIVAVLTYYLLPLLGLSLPFIWCLIFGALISPTDPIAVMGILKSAGAPKSVETIIAGESLFNDGIGVVVFTLLLGILSSHHVPNLHEAGELLLHEAGGGLLFGAVLGGIGYYLLKSIDSYQTEVLITLALVVGGYALASQWHLSGPLAMVIAGLLIGNHGREYAMSDITRRYVDLFWELIDEILNAVLFVLIGLEIMIIASNINVLFAAGLTIFIALFARWVVVGLTTASLHRDLRVPKTAWKIFTWGGLRGGISVALVLSLPSGEPRNILLTLTYAIVCFSILIQGLTIGKVVKHALPHATPSKPSH</sequence>
<comment type="similarity">
    <text evidence="2">Belongs to the monovalent cation:proton antiporter 1 (CPA1) transporter (TC 2.A.36) family.</text>
</comment>
<dbReference type="GO" id="GO:0051453">
    <property type="term" value="P:regulation of intracellular pH"/>
    <property type="evidence" value="ECO:0007669"/>
    <property type="project" value="TreeGrafter"/>
</dbReference>
<evidence type="ECO:0000256" key="1">
    <source>
        <dbReference type="ARBA" id="ARBA00004651"/>
    </source>
</evidence>
<keyword evidence="7 12" id="KW-1133">Transmembrane helix</keyword>
<dbReference type="AlphaFoldDB" id="A0A380ML44"/>
<dbReference type="GO" id="GO:0015385">
    <property type="term" value="F:sodium:proton antiporter activity"/>
    <property type="evidence" value="ECO:0007669"/>
    <property type="project" value="InterPro"/>
</dbReference>
<evidence type="ECO:0000256" key="3">
    <source>
        <dbReference type="ARBA" id="ARBA00022448"/>
    </source>
</evidence>
<evidence type="ECO:0000256" key="5">
    <source>
        <dbReference type="ARBA" id="ARBA00022475"/>
    </source>
</evidence>
<dbReference type="EMBL" id="UHIC01000001">
    <property type="protein sequence ID" value="SUO93360.1"/>
    <property type="molecule type" value="Genomic_DNA"/>
</dbReference>
<keyword evidence="15" id="KW-1185">Reference proteome</keyword>
<feature type="transmembrane region" description="Helical" evidence="12">
    <location>
        <begin position="356"/>
        <end position="376"/>
    </location>
</feature>
<evidence type="ECO:0000256" key="12">
    <source>
        <dbReference type="SAM" id="Phobius"/>
    </source>
</evidence>
<accession>A0A380ML44</accession>
<keyword evidence="3" id="KW-0813">Transport</keyword>
<keyword evidence="9" id="KW-0406">Ion transport</keyword>
<dbReference type="InterPro" id="IPR018422">
    <property type="entry name" value="Cation/H_exchanger_CPA1"/>
</dbReference>
<feature type="transmembrane region" description="Helical" evidence="12">
    <location>
        <begin position="166"/>
        <end position="188"/>
    </location>
</feature>